<evidence type="ECO:0000256" key="3">
    <source>
        <dbReference type="ARBA" id="ARBA00022676"/>
    </source>
</evidence>
<comment type="caution">
    <text evidence="7">Lacks conserved residue(s) required for the propagation of feature annotation.</text>
</comment>
<dbReference type="GO" id="GO:0019856">
    <property type="term" value="P:pyrimidine nucleobase biosynthetic process"/>
    <property type="evidence" value="ECO:0007669"/>
    <property type="project" value="InterPro"/>
</dbReference>
<dbReference type="HAMAP" id="MF_01208">
    <property type="entry name" value="PyrE"/>
    <property type="match status" value="1"/>
</dbReference>
<dbReference type="CDD" id="cd06223">
    <property type="entry name" value="PRTases_typeI"/>
    <property type="match status" value="1"/>
</dbReference>
<dbReference type="RefSeq" id="WP_274374173.1">
    <property type="nucleotide sequence ID" value="NZ_CP072943.1"/>
</dbReference>
<keyword evidence="3 7" id="KW-0328">Glycosyltransferase</keyword>
<dbReference type="GO" id="GO:0000287">
    <property type="term" value="F:magnesium ion binding"/>
    <property type="evidence" value="ECO:0007669"/>
    <property type="project" value="UniProtKB-UniRule"/>
</dbReference>
<comment type="pathway">
    <text evidence="1 7">Pyrimidine metabolism; UMP biosynthesis via de novo pathway; UMP from orotate: step 1/2.</text>
</comment>
<evidence type="ECO:0000313" key="9">
    <source>
        <dbReference type="Proteomes" id="UP000671879"/>
    </source>
</evidence>
<feature type="binding site" evidence="7">
    <location>
        <position position="145"/>
    </location>
    <ligand>
        <name>orotate</name>
        <dbReference type="ChEBI" id="CHEBI:30839"/>
    </ligand>
</feature>
<dbReference type="InterPro" id="IPR029057">
    <property type="entry name" value="PRTase-like"/>
</dbReference>
<evidence type="ECO:0000256" key="2">
    <source>
        <dbReference type="ARBA" id="ARBA00011971"/>
    </source>
</evidence>
<proteinExistence type="inferred from homology"/>
<protein>
    <recommendedName>
        <fullName evidence="2 7">Orotate phosphoribosyltransferase</fullName>
        <shortName evidence="7">OPRT</shortName>
        <shortName evidence="7">OPRTase</shortName>
        <ecNumber evidence="2 7">2.4.2.10</ecNumber>
    </recommendedName>
</protein>
<evidence type="ECO:0000256" key="4">
    <source>
        <dbReference type="ARBA" id="ARBA00022679"/>
    </source>
</evidence>
<dbReference type="SUPFAM" id="SSF53271">
    <property type="entry name" value="PRTase-like"/>
    <property type="match status" value="1"/>
</dbReference>
<comment type="cofactor">
    <cofactor evidence="7">
        <name>Mg(2+)</name>
        <dbReference type="ChEBI" id="CHEBI:18420"/>
    </cofactor>
</comment>
<sequence>MERERLQEMLLRSGAHLKGHFRLTSGLHSADYLQCALLLRYPAYAAFAGEALARHLAPYRPEVVFSPAIGGLIIGHEVARALGLPFLFCEREEGAMRLRRFPHPGPVPFVVVEDVITTGGSSAEVGHLIEEGGGRWVATGSVIDRSGGSHRLSGPLHSLWEASFETWNPEVCPLCRQGTPAVKPGSRT</sequence>
<comment type="catalytic activity">
    <reaction evidence="7">
        <text>orotidine 5'-phosphate + diphosphate = orotate + 5-phospho-alpha-D-ribose 1-diphosphate</text>
        <dbReference type="Rhea" id="RHEA:10380"/>
        <dbReference type="ChEBI" id="CHEBI:30839"/>
        <dbReference type="ChEBI" id="CHEBI:33019"/>
        <dbReference type="ChEBI" id="CHEBI:57538"/>
        <dbReference type="ChEBI" id="CHEBI:58017"/>
        <dbReference type="EC" id="2.4.2.10"/>
    </reaction>
</comment>
<name>A0A9Q7AEL2_9BACT</name>
<dbReference type="GO" id="GO:0044205">
    <property type="term" value="P:'de novo' UMP biosynthetic process"/>
    <property type="evidence" value="ECO:0007669"/>
    <property type="project" value="UniProtKB-UniRule"/>
</dbReference>
<dbReference type="GO" id="GO:0004588">
    <property type="term" value="F:orotate phosphoribosyltransferase activity"/>
    <property type="evidence" value="ECO:0007669"/>
    <property type="project" value="UniProtKB-UniRule"/>
</dbReference>
<evidence type="ECO:0000256" key="1">
    <source>
        <dbReference type="ARBA" id="ARBA00004889"/>
    </source>
</evidence>
<dbReference type="EC" id="2.4.2.10" evidence="2 7"/>
<comment type="function">
    <text evidence="7">Catalyzes the transfer of a ribosyl phosphate group from 5-phosphoribose 1-diphosphate to orotate, leading to the formation of orotidine monophosphate (OMP).</text>
</comment>
<evidence type="ECO:0000256" key="6">
    <source>
        <dbReference type="ARBA" id="ARBA00022975"/>
    </source>
</evidence>
<keyword evidence="9" id="KW-1185">Reference proteome</keyword>
<dbReference type="Proteomes" id="UP000671879">
    <property type="component" value="Chromosome"/>
</dbReference>
<dbReference type="Gene3D" id="3.40.50.2020">
    <property type="match status" value="1"/>
</dbReference>
<dbReference type="PANTHER" id="PTHR19278:SF9">
    <property type="entry name" value="URIDINE 5'-MONOPHOSPHATE SYNTHASE"/>
    <property type="match status" value="1"/>
</dbReference>
<dbReference type="KEGG" id="aram:KAR29_03055"/>
<dbReference type="InterPro" id="IPR023031">
    <property type="entry name" value="OPRT"/>
</dbReference>
<keyword evidence="4 7" id="KW-0808">Transferase</keyword>
<keyword evidence="6 7" id="KW-0665">Pyrimidine biosynthesis</keyword>
<accession>A0A9Q7AEL2</accession>
<feature type="binding site" evidence="7">
    <location>
        <position position="117"/>
    </location>
    <ligand>
        <name>orotate</name>
        <dbReference type="ChEBI" id="CHEBI:30839"/>
    </ligand>
</feature>
<feature type="binding site" description="in other chain" evidence="7">
    <location>
        <begin position="113"/>
        <end position="121"/>
    </location>
    <ligand>
        <name>5-phospho-alpha-D-ribose 1-diphosphate</name>
        <dbReference type="ChEBI" id="CHEBI:58017"/>
        <note>ligand shared between dimeric partners</note>
    </ligand>
</feature>
<dbReference type="NCBIfam" id="TIGR01367">
    <property type="entry name" value="pyrE_Therm"/>
    <property type="match status" value="1"/>
</dbReference>
<feature type="binding site" evidence="7">
    <location>
        <position position="91"/>
    </location>
    <ligand>
        <name>5-phospho-alpha-D-ribose 1-diphosphate</name>
        <dbReference type="ChEBI" id="CHEBI:58017"/>
        <note>ligand shared between dimeric partners</note>
    </ligand>
</feature>
<evidence type="ECO:0000256" key="7">
    <source>
        <dbReference type="HAMAP-Rule" id="MF_01208"/>
    </source>
</evidence>
<comment type="subunit">
    <text evidence="7">Homodimer.</text>
</comment>
<comment type="similarity">
    <text evidence="7">Belongs to the purine/pyrimidine phosphoribosyltransferase family. PyrE subfamily.</text>
</comment>
<dbReference type="InterPro" id="IPR000836">
    <property type="entry name" value="PRTase_dom"/>
</dbReference>
<evidence type="ECO:0000313" key="8">
    <source>
        <dbReference type="EMBL" id="QTX32909.1"/>
    </source>
</evidence>
<reference evidence="9" key="1">
    <citation type="submission" date="2021-04" db="EMBL/GenBank/DDBJ databases">
        <title>A novel Synergistetes isolate from a pyrite-forming mixed culture.</title>
        <authorList>
            <person name="Bunk B."/>
            <person name="Sproer C."/>
            <person name="Spring S."/>
            <person name="Pester M."/>
        </authorList>
    </citation>
    <scope>NUCLEOTIDE SEQUENCE [LARGE SCALE GENOMIC DNA]</scope>
    <source>
        <strain evidence="9">J.5.4.2-T.3.5.2</strain>
    </source>
</reference>
<dbReference type="AlphaFoldDB" id="A0A9Q7AEL2"/>
<keyword evidence="5 7" id="KW-0460">Magnesium</keyword>
<evidence type="ECO:0000256" key="5">
    <source>
        <dbReference type="ARBA" id="ARBA00022842"/>
    </source>
</evidence>
<organism evidence="8 9">
    <name type="scientific">Aminithiophilus ramosus</name>
    <dbReference type="NCBI Taxonomy" id="3029084"/>
    <lineage>
        <taxon>Bacteria</taxon>
        <taxon>Thermotogati</taxon>
        <taxon>Synergistota</taxon>
        <taxon>Synergistia</taxon>
        <taxon>Synergistales</taxon>
        <taxon>Aminithiophilaceae</taxon>
        <taxon>Aminithiophilus</taxon>
    </lineage>
</organism>
<dbReference type="PANTHER" id="PTHR19278">
    <property type="entry name" value="OROTATE PHOSPHORIBOSYLTRANSFERASE"/>
    <property type="match status" value="1"/>
</dbReference>
<dbReference type="InterPro" id="IPR006273">
    <property type="entry name" value="Orotate_PRibTrfase_bac"/>
</dbReference>
<gene>
    <name evidence="7 8" type="primary">pyrE</name>
    <name evidence="8" type="ORF">KAR29_03055</name>
</gene>
<dbReference type="EMBL" id="CP072943">
    <property type="protein sequence ID" value="QTX32909.1"/>
    <property type="molecule type" value="Genomic_DNA"/>
</dbReference>